<protein>
    <submittedName>
        <fullName evidence="1">Uncharacterized protein</fullName>
    </submittedName>
</protein>
<keyword evidence="2" id="KW-1185">Reference proteome</keyword>
<organism evidence="1 2">
    <name type="scientific">Limosa lapponica baueri</name>
    <dbReference type="NCBI Taxonomy" id="1758121"/>
    <lineage>
        <taxon>Eukaryota</taxon>
        <taxon>Metazoa</taxon>
        <taxon>Chordata</taxon>
        <taxon>Craniata</taxon>
        <taxon>Vertebrata</taxon>
        <taxon>Euteleostomi</taxon>
        <taxon>Archelosauria</taxon>
        <taxon>Archosauria</taxon>
        <taxon>Dinosauria</taxon>
        <taxon>Saurischia</taxon>
        <taxon>Theropoda</taxon>
        <taxon>Coelurosauria</taxon>
        <taxon>Aves</taxon>
        <taxon>Neognathae</taxon>
        <taxon>Neoaves</taxon>
        <taxon>Charadriiformes</taxon>
        <taxon>Scolopacidae</taxon>
        <taxon>Limosa</taxon>
    </lineage>
</organism>
<reference evidence="2" key="1">
    <citation type="submission" date="2017-11" db="EMBL/GenBank/DDBJ databases">
        <authorList>
            <person name="Lima N.C."/>
            <person name="Parody-Merino A.M."/>
            <person name="Battley P.F."/>
            <person name="Fidler A.E."/>
            <person name="Prosdocimi F."/>
        </authorList>
    </citation>
    <scope>NUCLEOTIDE SEQUENCE [LARGE SCALE GENOMIC DNA]</scope>
</reference>
<evidence type="ECO:0000313" key="2">
    <source>
        <dbReference type="Proteomes" id="UP000233556"/>
    </source>
</evidence>
<dbReference type="Proteomes" id="UP000233556">
    <property type="component" value="Unassembled WGS sequence"/>
</dbReference>
<name>A0A2I0UHY5_LIMLA</name>
<evidence type="ECO:0000313" key="1">
    <source>
        <dbReference type="EMBL" id="PKU45646.1"/>
    </source>
</evidence>
<proteinExistence type="predicted"/>
<reference evidence="2" key="2">
    <citation type="submission" date="2017-12" db="EMBL/GenBank/DDBJ databases">
        <title>Genome sequence of the Bar-tailed Godwit (Limosa lapponica baueri).</title>
        <authorList>
            <person name="Lima N.C.B."/>
            <person name="Parody-Merino A.M."/>
            <person name="Battley P.F."/>
            <person name="Fidler A.E."/>
            <person name="Prosdocimi F."/>
        </authorList>
    </citation>
    <scope>NUCLEOTIDE SEQUENCE [LARGE SCALE GENOMIC DNA]</scope>
</reference>
<accession>A0A2I0UHY5</accession>
<gene>
    <name evidence="1" type="ORF">llap_4074</name>
</gene>
<dbReference type="AlphaFoldDB" id="A0A2I0UHY5"/>
<sequence length="115" mass="13012">MRCPAGAGVYQCNFLTSSATRVLNKMPYKLMAEVRQVGSHAIAWHKVHRAELTDINSTMLGLYSGNGLLLTEDCLGKRRNSLMKHHNDTLVDYQKRRIHHVDHYNHGNGVNELQG</sequence>
<dbReference type="EMBL" id="KZ505750">
    <property type="protein sequence ID" value="PKU45646.1"/>
    <property type="molecule type" value="Genomic_DNA"/>
</dbReference>